<sequence length="507" mass="57514">MKIKNLLFAIGMMLYAFNNLYAEKPSRDTTFKGNLIDGIAPPSFFYIKKGNEVRFRIDDINRNLYDITVNNEYKSLHTTQPVLFNALTELDVSKLNALLQSETTTGDSSLKEIGLQFENKELKSLLPAKREYYEKRKALVDAIDLYSKSYKSIRRLNRTYNDLLDLSLNSTSKYSEIKQAKIDLTEKLLEEEFGITPSETDVGLGLTLKNNTEALFEELEEKHKEITQYYIDYQSLKAKYEQLLTAELSKVKKGKNTITEEIMEELSGSTIFHKTLEQAIANVEKAKTKIDALEAAAFSSQLKKAYDRINVSAFSYVSPAFLAKEDLMEITWRINPKPETKDYMNHYANFNKTLTGHVTGFKINFSTGIFGILGKDVFDQSYKLQAIEGDTINNMIIKNKNKTCILPAIGALMHFYYQGKTNFNLGGALGISVNNETNLNYHGGLSALFGQEQRIIISAGATLAKVQLLSNDYEENELIPKTITTVPLNDFYRWGGFVSITYNLSKK</sequence>
<dbReference type="KEGG" id="psn:Pedsa_1101"/>
<name>F0SC74_PSESL</name>
<evidence type="ECO:0000313" key="3">
    <source>
        <dbReference type="Proteomes" id="UP000000310"/>
    </source>
</evidence>
<organism evidence="2 3">
    <name type="scientific">Pseudopedobacter saltans (strain ATCC 51119 / DSM 12145 / JCM 21818 / CCUG 39354 / LMG 10337 / NBRC 100064 / NCIMB 13643)</name>
    <name type="common">Pedobacter saltans</name>
    <dbReference type="NCBI Taxonomy" id="762903"/>
    <lineage>
        <taxon>Bacteria</taxon>
        <taxon>Pseudomonadati</taxon>
        <taxon>Bacteroidota</taxon>
        <taxon>Sphingobacteriia</taxon>
        <taxon>Sphingobacteriales</taxon>
        <taxon>Sphingobacteriaceae</taxon>
        <taxon>Pseudopedobacter</taxon>
    </lineage>
</organism>
<evidence type="ECO:0000256" key="1">
    <source>
        <dbReference type="SAM" id="SignalP"/>
    </source>
</evidence>
<reference evidence="3" key="2">
    <citation type="submission" date="2011-02" db="EMBL/GenBank/DDBJ databases">
        <title>The complete genome of Pedobacter saltans DSM 12145.</title>
        <authorList>
            <consortium name="US DOE Joint Genome Institute (JGI-PGF)"/>
            <person name="Lucas S."/>
            <person name="Copeland A."/>
            <person name="Lapidus A."/>
            <person name="Bruce D."/>
            <person name="Goodwin L."/>
            <person name="Pitluck S."/>
            <person name="Kyrpides N."/>
            <person name="Mavromatis K."/>
            <person name="Pagani I."/>
            <person name="Ivanova N."/>
            <person name="Ovchinnikova G."/>
            <person name="Lu M."/>
            <person name="Detter J.C."/>
            <person name="Han C."/>
            <person name="Land M."/>
            <person name="Hauser L."/>
            <person name="Markowitz V."/>
            <person name="Cheng J.-F."/>
            <person name="Hugenholtz P."/>
            <person name="Woyke T."/>
            <person name="Wu D."/>
            <person name="Tindall B."/>
            <person name="Pomrenke H.G."/>
            <person name="Brambilla E."/>
            <person name="Klenk H.-P."/>
            <person name="Eisen J.A."/>
        </authorList>
    </citation>
    <scope>NUCLEOTIDE SEQUENCE [LARGE SCALE GENOMIC DNA]</scope>
    <source>
        <strain evidence="3">ATCC 51119 / DSM 12145 / JCM 21818 / LMG 10337 / NBRC 100064 / NCIMB 13643</strain>
    </source>
</reference>
<dbReference type="eggNOG" id="ENOG5030MCQ">
    <property type="taxonomic scope" value="Bacteria"/>
</dbReference>
<dbReference type="OrthoDB" id="1491176at2"/>
<reference evidence="2 3" key="1">
    <citation type="journal article" date="2011" name="Stand. Genomic Sci.">
        <title>Complete genome sequence of the gliding, heparinolytic Pedobacter saltans type strain (113).</title>
        <authorList>
            <person name="Liolios K."/>
            <person name="Sikorski J."/>
            <person name="Lu M."/>
            <person name="Nolan M."/>
            <person name="Lapidus A."/>
            <person name="Lucas S."/>
            <person name="Hammon N."/>
            <person name="Deshpande S."/>
            <person name="Cheng J.F."/>
            <person name="Tapia R."/>
            <person name="Han C."/>
            <person name="Goodwin L."/>
            <person name="Pitluck S."/>
            <person name="Huntemann M."/>
            <person name="Ivanova N."/>
            <person name="Pagani I."/>
            <person name="Mavromatis K."/>
            <person name="Ovchinikova G."/>
            <person name="Pati A."/>
            <person name="Chen A."/>
            <person name="Palaniappan K."/>
            <person name="Land M."/>
            <person name="Hauser L."/>
            <person name="Brambilla E.M."/>
            <person name="Kotsyurbenko O."/>
            <person name="Rohde M."/>
            <person name="Tindall B.J."/>
            <person name="Abt B."/>
            <person name="Goker M."/>
            <person name="Detter J.C."/>
            <person name="Woyke T."/>
            <person name="Bristow J."/>
            <person name="Eisen J.A."/>
            <person name="Markowitz V."/>
            <person name="Hugenholtz P."/>
            <person name="Klenk H.P."/>
            <person name="Kyrpides N.C."/>
        </authorList>
    </citation>
    <scope>NUCLEOTIDE SEQUENCE [LARGE SCALE GENOMIC DNA]</scope>
    <source>
        <strain evidence="3">ATCC 51119 / DSM 12145 / JCM 21818 / LMG 10337 / NBRC 100064 / NCIMB 13643</strain>
    </source>
</reference>
<accession>F0SC74</accession>
<feature type="chain" id="PRO_5003260176" description="Outer membrane protein beta-barrel domain-containing protein" evidence="1">
    <location>
        <begin position="22"/>
        <end position="507"/>
    </location>
</feature>
<evidence type="ECO:0000313" key="2">
    <source>
        <dbReference type="EMBL" id="ADY51671.1"/>
    </source>
</evidence>
<keyword evidence="1" id="KW-0732">Signal</keyword>
<keyword evidence="3" id="KW-1185">Reference proteome</keyword>
<dbReference type="STRING" id="762903.Pedsa_1101"/>
<feature type="signal peptide" evidence="1">
    <location>
        <begin position="1"/>
        <end position="21"/>
    </location>
</feature>
<dbReference type="EMBL" id="CP002545">
    <property type="protein sequence ID" value="ADY51671.1"/>
    <property type="molecule type" value="Genomic_DNA"/>
</dbReference>
<protein>
    <recommendedName>
        <fullName evidence="4">Outer membrane protein beta-barrel domain-containing protein</fullName>
    </recommendedName>
</protein>
<evidence type="ECO:0008006" key="4">
    <source>
        <dbReference type="Google" id="ProtNLM"/>
    </source>
</evidence>
<dbReference type="Proteomes" id="UP000000310">
    <property type="component" value="Chromosome"/>
</dbReference>
<dbReference type="RefSeq" id="WP_013632170.1">
    <property type="nucleotide sequence ID" value="NC_015177.1"/>
</dbReference>
<dbReference type="AlphaFoldDB" id="F0SC74"/>
<proteinExistence type="predicted"/>
<dbReference type="HOGENOM" id="CLU_537323_0_0_10"/>
<gene>
    <name evidence="2" type="ordered locus">Pedsa_1101</name>
</gene>